<dbReference type="InterPro" id="IPR006533">
    <property type="entry name" value="T6SS_Vgr_RhsGE"/>
</dbReference>
<dbReference type="InterPro" id="IPR006531">
    <property type="entry name" value="Gp5/Vgr_OB"/>
</dbReference>
<organism evidence="2 3">
    <name type="scientific">Aquimarina litoralis</name>
    <dbReference type="NCBI Taxonomy" id="584605"/>
    <lineage>
        <taxon>Bacteria</taxon>
        <taxon>Pseudomonadati</taxon>
        <taxon>Bacteroidota</taxon>
        <taxon>Flavobacteriia</taxon>
        <taxon>Flavobacteriales</taxon>
        <taxon>Flavobacteriaceae</taxon>
        <taxon>Aquimarina</taxon>
    </lineage>
</organism>
<dbReference type="SUPFAM" id="SSF69255">
    <property type="entry name" value="gp5 N-terminal domain-like"/>
    <property type="match status" value="1"/>
</dbReference>
<protein>
    <submittedName>
        <fullName evidence="2">VgrG-related protein</fullName>
    </submittedName>
</protein>
<proteinExistence type="predicted"/>
<dbReference type="SUPFAM" id="SSF69349">
    <property type="entry name" value="Phage fibre proteins"/>
    <property type="match status" value="1"/>
</dbReference>
<comment type="caution">
    <text evidence="2">The sequence shown here is derived from an EMBL/GenBank/DDBJ whole genome shotgun (WGS) entry which is preliminary data.</text>
</comment>
<reference evidence="2 3" key="1">
    <citation type="journal article" date="2019" name="Int. J. Syst. Evol. Microbiol.">
        <title>The Global Catalogue of Microorganisms (GCM) 10K type strain sequencing project: providing services to taxonomists for standard genome sequencing and annotation.</title>
        <authorList>
            <consortium name="The Broad Institute Genomics Platform"/>
            <consortium name="The Broad Institute Genome Sequencing Center for Infectious Disease"/>
            <person name="Wu L."/>
            <person name="Ma J."/>
        </authorList>
    </citation>
    <scope>NUCLEOTIDE SEQUENCE [LARGE SCALE GENOMIC DNA]</scope>
    <source>
        <strain evidence="2 3">JCM 15974</strain>
    </source>
</reference>
<name>A0ABN1IFN6_9FLAO</name>
<dbReference type="Gene3D" id="2.30.110.50">
    <property type="match status" value="1"/>
</dbReference>
<dbReference type="Pfam" id="PF05954">
    <property type="entry name" value="Phage_GPD"/>
    <property type="match status" value="1"/>
</dbReference>
<evidence type="ECO:0000313" key="3">
    <source>
        <dbReference type="Proteomes" id="UP001501758"/>
    </source>
</evidence>
<keyword evidence="3" id="KW-1185">Reference proteome</keyword>
<dbReference type="SUPFAM" id="SSF69279">
    <property type="entry name" value="Phage tail proteins"/>
    <property type="match status" value="1"/>
</dbReference>
<dbReference type="EMBL" id="BAAAGE010000001">
    <property type="protein sequence ID" value="GAA0712127.1"/>
    <property type="molecule type" value="Genomic_DNA"/>
</dbReference>
<accession>A0ABN1IFN6</accession>
<dbReference type="Gene3D" id="3.55.50.10">
    <property type="entry name" value="Baseplate protein-like domains"/>
    <property type="match status" value="1"/>
</dbReference>
<evidence type="ECO:0000259" key="1">
    <source>
        <dbReference type="Pfam" id="PF04717"/>
    </source>
</evidence>
<dbReference type="NCBIfam" id="TIGR01646">
    <property type="entry name" value="vgr_GE"/>
    <property type="match status" value="1"/>
</dbReference>
<dbReference type="RefSeq" id="WP_343909666.1">
    <property type="nucleotide sequence ID" value="NZ_BAAAGE010000001.1"/>
</dbReference>
<dbReference type="Pfam" id="PF04717">
    <property type="entry name" value="Phage_base_V"/>
    <property type="match status" value="1"/>
</dbReference>
<dbReference type="InterPro" id="IPR037026">
    <property type="entry name" value="Vgr_OB-fold_dom_sf"/>
</dbReference>
<dbReference type="Proteomes" id="UP001501758">
    <property type="component" value="Unassembled WGS sequence"/>
</dbReference>
<sequence>MASSPIVEGNHLVTFTITSGGSDIPDTYQILDIKTTQEVNKIAEAEITILDGNTATQDFEVTSADTFAPGAEIEISLGYESTNTSVFKGIVTKQSIKVDGSGSQLLVTCKDAVITSTVGRKNAVFLDSTDSDIIEQIAGNYSFSNAVTASTATHEEVVQFYATDWDFIVSRAEVNGMIVYTDSGTLTVDTPDVSSDPELSLQFGYDIIELDAQIDAVSQYSSVEGNSWDMDNQALTNVTASEPTVNEQGNLSGSTLGDVLSVTNVLNTSVPITSDSVQAWADAALLKSRLSRFSGTIVFQGSALAKVNSLIQLQGLGDRFNGNAFISGVTHTIEDGQWHTEVKIGLSVDWFTQKNNTTAPEASGLLQGIRGLQTGVVKQIYEDEGGEYRVEVQIPLLDDDTATAWARMSTFYASNGIGAFFYPEVGDEVILGFMNNDPRFPIILGSVYSTALPPPVDIADANNYIKMLMTKSQLQIQFDDENIVMTMVTPNNNTIVISDQDEGITITDQNSNQIQMNGDGITVESQSSMTIKAADDLTIQASSITISADNDVSVSGGSISISADQSVSMSGNSGCDISSSAETNISGSMVNLN</sequence>
<dbReference type="Gene3D" id="2.40.50.230">
    <property type="entry name" value="Gp5 N-terminal domain"/>
    <property type="match status" value="1"/>
</dbReference>
<gene>
    <name evidence="2" type="ORF">GCM10009430_02230</name>
</gene>
<feature type="domain" description="Gp5/Type VI secretion system Vgr protein OB-fold" evidence="1">
    <location>
        <begin position="373"/>
        <end position="448"/>
    </location>
</feature>
<evidence type="ECO:0000313" key="2">
    <source>
        <dbReference type="EMBL" id="GAA0712127.1"/>
    </source>
</evidence>